<gene>
    <name evidence="2" type="primary">Contig2113.g2273</name>
    <name evidence="2" type="ORF">STYLEM_8046</name>
</gene>
<accession>A0A078AB15</accession>
<keyword evidence="1" id="KW-0732">Signal</keyword>
<name>A0A078AB15_STYLE</name>
<feature type="signal peptide" evidence="1">
    <location>
        <begin position="1"/>
        <end position="19"/>
    </location>
</feature>
<dbReference type="Proteomes" id="UP000039865">
    <property type="component" value="Unassembled WGS sequence"/>
</dbReference>
<evidence type="ECO:0000256" key="1">
    <source>
        <dbReference type="SAM" id="SignalP"/>
    </source>
</evidence>
<dbReference type="InParanoid" id="A0A078AB15"/>
<reference evidence="2 3" key="1">
    <citation type="submission" date="2014-06" db="EMBL/GenBank/DDBJ databases">
        <authorList>
            <person name="Swart Estienne"/>
        </authorList>
    </citation>
    <scope>NUCLEOTIDE SEQUENCE [LARGE SCALE GENOMIC DNA]</scope>
    <source>
        <strain evidence="2 3">130c</strain>
    </source>
</reference>
<dbReference type="EMBL" id="CCKQ01007653">
    <property type="protein sequence ID" value="CDW79061.1"/>
    <property type="molecule type" value="Genomic_DNA"/>
</dbReference>
<evidence type="ECO:0000313" key="2">
    <source>
        <dbReference type="EMBL" id="CDW79061.1"/>
    </source>
</evidence>
<feature type="chain" id="PRO_5001729387" evidence="1">
    <location>
        <begin position="20"/>
        <end position="105"/>
    </location>
</feature>
<sequence length="105" mass="12091">MKQLAIILTFILYFGICQTAIITAYQGSCTRCLGNGYNYCFDNSTCVDNRPSFCFTLYDKPMKCQSQTCSAITIFDTDVFSQKEVQFLYIIEIQYVNNLLSYTLF</sequence>
<proteinExistence type="predicted"/>
<keyword evidence="3" id="KW-1185">Reference proteome</keyword>
<organism evidence="2 3">
    <name type="scientific">Stylonychia lemnae</name>
    <name type="common">Ciliate</name>
    <dbReference type="NCBI Taxonomy" id="5949"/>
    <lineage>
        <taxon>Eukaryota</taxon>
        <taxon>Sar</taxon>
        <taxon>Alveolata</taxon>
        <taxon>Ciliophora</taxon>
        <taxon>Intramacronucleata</taxon>
        <taxon>Spirotrichea</taxon>
        <taxon>Stichotrichia</taxon>
        <taxon>Sporadotrichida</taxon>
        <taxon>Oxytrichidae</taxon>
        <taxon>Stylonychinae</taxon>
        <taxon>Stylonychia</taxon>
    </lineage>
</organism>
<protein>
    <submittedName>
        <fullName evidence="2">Uncharacterized protein</fullName>
    </submittedName>
</protein>
<evidence type="ECO:0000313" key="3">
    <source>
        <dbReference type="Proteomes" id="UP000039865"/>
    </source>
</evidence>
<dbReference type="AlphaFoldDB" id="A0A078AB15"/>